<gene>
    <name evidence="2" type="ORF">H6F44_16890</name>
</gene>
<dbReference type="AlphaFoldDB" id="A0A926UUV0"/>
<dbReference type="Proteomes" id="UP000631421">
    <property type="component" value="Unassembled WGS sequence"/>
</dbReference>
<dbReference type="GO" id="GO:0003677">
    <property type="term" value="F:DNA binding"/>
    <property type="evidence" value="ECO:0007669"/>
    <property type="project" value="InterPro"/>
</dbReference>
<accession>A0A926UUV0</accession>
<dbReference type="Gene3D" id="3.30.70.1290">
    <property type="entry name" value="Transposase IS200-like"/>
    <property type="match status" value="1"/>
</dbReference>
<dbReference type="Pfam" id="PF01797">
    <property type="entry name" value="Y1_Tnp"/>
    <property type="match status" value="1"/>
</dbReference>
<sequence length="190" mass="22045">MPRRSTDFAQGSYYHVYNRGNNYQTVFFERENYLHFLKLVRRYLIANNILVLAYCLMPNHYHFLVQCNGGNLSEAMQLLSLAYTKGINKRFNRVGSLFQGRFQAILVDSDDYLVHLVRYIHLNPVKADLAKIASEWEFSSFSEYAGIRNGSLPTMELILAMISSEDAYYSFLTDHTLSSTPQIRTLMLDE</sequence>
<dbReference type="RefSeq" id="WP_190352201.1">
    <property type="nucleotide sequence ID" value="NZ_JACJPY010000066.1"/>
</dbReference>
<organism evidence="2 3">
    <name type="scientific">Pseudanabaena cinerea FACHB-1277</name>
    <dbReference type="NCBI Taxonomy" id="2949581"/>
    <lineage>
        <taxon>Bacteria</taxon>
        <taxon>Bacillati</taxon>
        <taxon>Cyanobacteriota</taxon>
        <taxon>Cyanophyceae</taxon>
        <taxon>Pseudanabaenales</taxon>
        <taxon>Pseudanabaenaceae</taxon>
        <taxon>Pseudanabaena</taxon>
        <taxon>Pseudanabaena cinerea</taxon>
    </lineage>
</organism>
<name>A0A926UUV0_9CYAN</name>
<dbReference type="InterPro" id="IPR036515">
    <property type="entry name" value="Transposase_17_sf"/>
</dbReference>
<dbReference type="InterPro" id="IPR002686">
    <property type="entry name" value="Transposase_17"/>
</dbReference>
<reference evidence="2" key="1">
    <citation type="journal article" date="2015" name="ISME J.">
        <title>Draft Genome Sequence of Streptomyces incarnatus NRRL8089, which Produces the Nucleoside Antibiotic Sinefungin.</title>
        <authorList>
            <person name="Oshima K."/>
            <person name="Hattori M."/>
            <person name="Shimizu H."/>
            <person name="Fukuda K."/>
            <person name="Nemoto M."/>
            <person name="Inagaki K."/>
            <person name="Tamura T."/>
        </authorList>
    </citation>
    <scope>NUCLEOTIDE SEQUENCE</scope>
    <source>
        <strain evidence="2">FACHB-1277</strain>
    </source>
</reference>
<comment type="caution">
    <text evidence="2">The sequence shown here is derived from an EMBL/GenBank/DDBJ whole genome shotgun (WGS) entry which is preliminary data.</text>
</comment>
<protein>
    <submittedName>
        <fullName evidence="2">Transposase</fullName>
    </submittedName>
</protein>
<dbReference type="SUPFAM" id="SSF143422">
    <property type="entry name" value="Transposase IS200-like"/>
    <property type="match status" value="1"/>
</dbReference>
<evidence type="ECO:0000259" key="1">
    <source>
        <dbReference type="SMART" id="SM01321"/>
    </source>
</evidence>
<dbReference type="SMART" id="SM01321">
    <property type="entry name" value="Y1_Tnp"/>
    <property type="match status" value="1"/>
</dbReference>
<reference evidence="2" key="2">
    <citation type="submission" date="2020-08" db="EMBL/GenBank/DDBJ databases">
        <authorList>
            <person name="Chen M."/>
            <person name="Teng W."/>
            <person name="Zhao L."/>
            <person name="Hu C."/>
            <person name="Zhou Y."/>
            <person name="Han B."/>
            <person name="Song L."/>
            <person name="Shu W."/>
        </authorList>
    </citation>
    <scope>NUCLEOTIDE SEQUENCE</scope>
    <source>
        <strain evidence="2">FACHB-1277</strain>
    </source>
</reference>
<dbReference type="EMBL" id="JACJPY010000066">
    <property type="protein sequence ID" value="MBD2151785.1"/>
    <property type="molecule type" value="Genomic_DNA"/>
</dbReference>
<dbReference type="GO" id="GO:0004803">
    <property type="term" value="F:transposase activity"/>
    <property type="evidence" value="ECO:0007669"/>
    <property type="project" value="InterPro"/>
</dbReference>
<dbReference type="PANTHER" id="PTHR34322:SF2">
    <property type="entry name" value="TRANSPOSASE IS200-LIKE DOMAIN-CONTAINING PROTEIN"/>
    <property type="match status" value="1"/>
</dbReference>
<evidence type="ECO:0000313" key="3">
    <source>
        <dbReference type="Proteomes" id="UP000631421"/>
    </source>
</evidence>
<proteinExistence type="predicted"/>
<evidence type="ECO:0000313" key="2">
    <source>
        <dbReference type="EMBL" id="MBD2151785.1"/>
    </source>
</evidence>
<feature type="domain" description="Transposase IS200-like" evidence="1">
    <location>
        <begin position="9"/>
        <end position="123"/>
    </location>
</feature>
<dbReference type="GO" id="GO:0006313">
    <property type="term" value="P:DNA transposition"/>
    <property type="evidence" value="ECO:0007669"/>
    <property type="project" value="InterPro"/>
</dbReference>
<dbReference type="PANTHER" id="PTHR34322">
    <property type="entry name" value="TRANSPOSASE, Y1_TNP DOMAIN-CONTAINING"/>
    <property type="match status" value="1"/>
</dbReference>
<keyword evidence="3" id="KW-1185">Reference proteome</keyword>